<evidence type="ECO:0000313" key="3">
    <source>
        <dbReference type="Proteomes" id="UP001059295"/>
    </source>
</evidence>
<feature type="signal peptide" evidence="1">
    <location>
        <begin position="1"/>
        <end position="17"/>
    </location>
</feature>
<dbReference type="Proteomes" id="UP001059295">
    <property type="component" value="Chromosome"/>
</dbReference>
<gene>
    <name evidence="2" type="ORF">NQ491_09455</name>
</gene>
<protein>
    <submittedName>
        <fullName evidence="2">Uncharacterized protein</fullName>
    </submittedName>
</protein>
<sequence length="132" mass="14311">MKYAVWAAVAMIFALHAACLQPSRSRLLPCAGPVETIAAAGTLDELHELIVSAWACDLVPAVCGSNSVQVHIPVLRLPSHGRDGWQCPVPERPAEEGRSEILFAVQRVCCERFCASLAQAGYYVLALRKIII</sequence>
<evidence type="ECO:0000313" key="2">
    <source>
        <dbReference type="EMBL" id="UWN56867.1"/>
    </source>
</evidence>
<reference evidence="2" key="1">
    <citation type="journal article" date="2022" name="Cell">
        <title>Design, construction, and in vivo augmentation of a complex gut microbiome.</title>
        <authorList>
            <person name="Cheng A.G."/>
            <person name="Ho P.Y."/>
            <person name="Aranda-Diaz A."/>
            <person name="Jain S."/>
            <person name="Yu F.B."/>
            <person name="Meng X."/>
            <person name="Wang M."/>
            <person name="Iakiviak M."/>
            <person name="Nagashima K."/>
            <person name="Zhao A."/>
            <person name="Murugkar P."/>
            <person name="Patil A."/>
            <person name="Atabakhsh K."/>
            <person name="Weakley A."/>
            <person name="Yan J."/>
            <person name="Brumbaugh A.R."/>
            <person name="Higginbottom S."/>
            <person name="Dimas A."/>
            <person name="Shiver A.L."/>
            <person name="Deutschbauer A."/>
            <person name="Neff N."/>
            <person name="Sonnenburg J.L."/>
            <person name="Huang K.C."/>
            <person name="Fischbach M.A."/>
        </authorList>
    </citation>
    <scope>NUCLEOTIDE SEQUENCE</scope>
    <source>
        <strain evidence="2">AP11</strain>
    </source>
</reference>
<dbReference type="GeneID" id="82891959"/>
<evidence type="ECO:0000256" key="1">
    <source>
        <dbReference type="SAM" id="SignalP"/>
    </source>
</evidence>
<organism evidence="2 3">
    <name type="scientific">Alistipes ihumii AP11</name>
    <dbReference type="NCBI Taxonomy" id="1211813"/>
    <lineage>
        <taxon>Bacteria</taxon>
        <taxon>Pseudomonadati</taxon>
        <taxon>Bacteroidota</taxon>
        <taxon>Bacteroidia</taxon>
        <taxon>Bacteroidales</taxon>
        <taxon>Rikenellaceae</taxon>
        <taxon>Alistipes</taxon>
    </lineage>
</organism>
<proteinExistence type="predicted"/>
<dbReference type="RefSeq" id="WP_157365667.1">
    <property type="nucleotide sequence ID" value="NZ_CAPH01000010.1"/>
</dbReference>
<name>A0ABY5V0N9_9BACT</name>
<keyword evidence="3" id="KW-1185">Reference proteome</keyword>
<dbReference type="EMBL" id="CP102294">
    <property type="protein sequence ID" value="UWN56867.1"/>
    <property type="molecule type" value="Genomic_DNA"/>
</dbReference>
<feature type="chain" id="PRO_5046682831" evidence="1">
    <location>
        <begin position="18"/>
        <end position="132"/>
    </location>
</feature>
<keyword evidence="1" id="KW-0732">Signal</keyword>
<accession>A0ABY5V0N9</accession>